<proteinExistence type="predicted"/>
<sequence>MVEVLRTVPILNVSVGHGVGVTIVSEELGSPTLRNIAICTVPQQLVQVQVNSEVIEPVISKDCTQKEFSFNPNKMVYNTMSSAFCFSMKHLDNISRGQDVRPTTITSDLTRSELGPLLISTKGPRMKLRTGSSIPFLKARALPPLLKIIPCHG</sequence>
<comment type="caution">
    <text evidence="1">The sequence shown here is derived from an EMBL/GenBank/DDBJ whole genome shotgun (WGS) entry which is preliminary data.</text>
</comment>
<accession>A0A317U9J9</accession>
<dbReference type="Proteomes" id="UP000247152">
    <property type="component" value="Unassembled WGS sequence"/>
</dbReference>
<protein>
    <submittedName>
        <fullName evidence="1">Uncharacterized protein</fullName>
    </submittedName>
</protein>
<name>A0A317U9J9_9GAMM</name>
<reference evidence="1 2" key="1">
    <citation type="submission" date="2018-05" db="EMBL/GenBank/DDBJ databases">
        <title>Legionella qingyii sp.nov., whole genome shotgun sequence.</title>
        <authorList>
            <person name="Wu H."/>
            <person name="Zhu Q."/>
            <person name="Hu C."/>
        </authorList>
    </citation>
    <scope>NUCLEOTIDE SEQUENCE [LARGE SCALE GENOMIC DNA]</scope>
    <source>
        <strain evidence="1 2">HEB18</strain>
    </source>
</reference>
<dbReference type="EMBL" id="QHJG01000004">
    <property type="protein sequence ID" value="PWY57070.1"/>
    <property type="molecule type" value="Genomic_DNA"/>
</dbReference>
<dbReference type="AlphaFoldDB" id="A0A317U9J9"/>
<evidence type="ECO:0000313" key="1">
    <source>
        <dbReference type="EMBL" id="PWY57070.1"/>
    </source>
</evidence>
<gene>
    <name evidence="1" type="ORF">DGG96_03535</name>
</gene>
<organism evidence="1 2">
    <name type="scientific">Legionella qingyii</name>
    <dbReference type="NCBI Taxonomy" id="2184757"/>
    <lineage>
        <taxon>Bacteria</taxon>
        <taxon>Pseudomonadati</taxon>
        <taxon>Pseudomonadota</taxon>
        <taxon>Gammaproteobacteria</taxon>
        <taxon>Legionellales</taxon>
        <taxon>Legionellaceae</taxon>
        <taxon>Legionella</taxon>
    </lineage>
</organism>
<evidence type="ECO:0000313" key="2">
    <source>
        <dbReference type="Proteomes" id="UP000247152"/>
    </source>
</evidence>